<dbReference type="PANTHER" id="PTHR11644">
    <property type="entry name" value="CYTIDINE DEAMINASE"/>
    <property type="match status" value="1"/>
</dbReference>
<gene>
    <name evidence="6" type="ORF">CHU92_04265</name>
</gene>
<evidence type="ECO:0000256" key="3">
    <source>
        <dbReference type="ARBA" id="ARBA00022801"/>
    </source>
</evidence>
<evidence type="ECO:0000313" key="7">
    <source>
        <dbReference type="Proteomes" id="UP000216605"/>
    </source>
</evidence>
<dbReference type="InterPro" id="IPR016192">
    <property type="entry name" value="APOBEC/CMP_deaminase_Zn-bd"/>
</dbReference>
<keyword evidence="3" id="KW-0378">Hydrolase</keyword>
<feature type="domain" description="CMP/dCMP-type deaminase" evidence="5">
    <location>
        <begin position="21"/>
        <end position="158"/>
    </location>
</feature>
<name>A0A255ZJB8_9FLAO</name>
<evidence type="ECO:0000256" key="2">
    <source>
        <dbReference type="ARBA" id="ARBA00022723"/>
    </source>
</evidence>
<keyword evidence="4" id="KW-0862">Zinc</keyword>
<dbReference type="GO" id="GO:0008270">
    <property type="term" value="F:zinc ion binding"/>
    <property type="evidence" value="ECO:0007669"/>
    <property type="project" value="InterPro"/>
</dbReference>
<accession>A0A255ZJB8</accession>
<dbReference type="GO" id="GO:0004126">
    <property type="term" value="F:cytidine deaminase activity"/>
    <property type="evidence" value="ECO:0007669"/>
    <property type="project" value="TreeGrafter"/>
</dbReference>
<dbReference type="InterPro" id="IPR050202">
    <property type="entry name" value="Cyt/Deoxycyt_deaminase"/>
</dbReference>
<evidence type="ECO:0000313" key="6">
    <source>
        <dbReference type="EMBL" id="OYQ41576.1"/>
    </source>
</evidence>
<comment type="caution">
    <text evidence="6">The sequence shown here is derived from an EMBL/GenBank/DDBJ whole genome shotgun (WGS) entry which is preliminary data.</text>
</comment>
<dbReference type="AlphaFoldDB" id="A0A255ZJB8"/>
<dbReference type="GO" id="GO:0042802">
    <property type="term" value="F:identical protein binding"/>
    <property type="evidence" value="ECO:0007669"/>
    <property type="project" value="UniProtKB-ARBA"/>
</dbReference>
<keyword evidence="2" id="KW-0479">Metal-binding</keyword>
<sequence length="160" mass="17395">MEKISITASFTVFSSAEELPENIKNLMRQAVVARANAYAPYSRFRVGVALELDNGVIVQGNNQENAAYPSGLCAERVAVFHAGAVYPGATIVRMAISAASDDKVVDSPIPPCGSCRQAIAEYELKQEHPIEIYFMGQEGNVLKADSLKSLLPLVFDRNFL</sequence>
<organism evidence="6 7">
    <name type="scientific">Flavobacterium cyanobacteriorum</name>
    <dbReference type="NCBI Taxonomy" id="2022802"/>
    <lineage>
        <taxon>Bacteria</taxon>
        <taxon>Pseudomonadati</taxon>
        <taxon>Bacteroidota</taxon>
        <taxon>Flavobacteriia</taxon>
        <taxon>Flavobacteriales</taxon>
        <taxon>Flavobacteriaceae</taxon>
        <taxon>Flavobacterium</taxon>
    </lineage>
</organism>
<dbReference type="Proteomes" id="UP000216605">
    <property type="component" value="Unassembled WGS sequence"/>
</dbReference>
<keyword evidence="7" id="KW-1185">Reference proteome</keyword>
<dbReference type="Gene3D" id="3.40.140.10">
    <property type="entry name" value="Cytidine Deaminase, domain 2"/>
    <property type="match status" value="1"/>
</dbReference>
<dbReference type="InterPro" id="IPR002125">
    <property type="entry name" value="CMP_dCMP_dom"/>
</dbReference>
<protein>
    <submittedName>
        <fullName evidence="6">Cytidine deaminase</fullName>
    </submittedName>
</protein>
<comment type="similarity">
    <text evidence="1">Belongs to the cytidine and deoxycytidylate deaminase family.</text>
</comment>
<dbReference type="Pfam" id="PF00383">
    <property type="entry name" value="dCMP_cyt_deam_1"/>
    <property type="match status" value="1"/>
</dbReference>
<dbReference type="PROSITE" id="PS51747">
    <property type="entry name" value="CYT_DCMP_DEAMINASES_2"/>
    <property type="match status" value="1"/>
</dbReference>
<dbReference type="PROSITE" id="PS00903">
    <property type="entry name" value="CYT_DCMP_DEAMINASES_1"/>
    <property type="match status" value="1"/>
</dbReference>
<dbReference type="CDD" id="cd01283">
    <property type="entry name" value="cytidine_deaminase"/>
    <property type="match status" value="1"/>
</dbReference>
<dbReference type="InterPro" id="IPR016193">
    <property type="entry name" value="Cytidine_deaminase-like"/>
</dbReference>
<evidence type="ECO:0000259" key="5">
    <source>
        <dbReference type="PROSITE" id="PS51747"/>
    </source>
</evidence>
<dbReference type="PANTHER" id="PTHR11644:SF2">
    <property type="entry name" value="CYTIDINE DEAMINASE"/>
    <property type="match status" value="1"/>
</dbReference>
<proteinExistence type="inferred from homology"/>
<dbReference type="EMBL" id="NOXV01000202">
    <property type="protein sequence ID" value="OYQ41576.1"/>
    <property type="molecule type" value="Genomic_DNA"/>
</dbReference>
<dbReference type="RefSeq" id="WP_094412944.1">
    <property type="nucleotide sequence ID" value="NZ_NOXV01000202.1"/>
</dbReference>
<dbReference type="GO" id="GO:0072527">
    <property type="term" value="P:pyrimidine-containing compound metabolic process"/>
    <property type="evidence" value="ECO:0007669"/>
    <property type="project" value="UniProtKB-ARBA"/>
</dbReference>
<dbReference type="NCBIfam" id="NF004064">
    <property type="entry name" value="PRK05578.1"/>
    <property type="match status" value="1"/>
</dbReference>
<dbReference type="SUPFAM" id="SSF53927">
    <property type="entry name" value="Cytidine deaminase-like"/>
    <property type="match status" value="1"/>
</dbReference>
<dbReference type="GO" id="GO:0005829">
    <property type="term" value="C:cytosol"/>
    <property type="evidence" value="ECO:0007669"/>
    <property type="project" value="TreeGrafter"/>
</dbReference>
<dbReference type="OrthoDB" id="9795347at2"/>
<evidence type="ECO:0000256" key="4">
    <source>
        <dbReference type="ARBA" id="ARBA00022833"/>
    </source>
</evidence>
<evidence type="ECO:0000256" key="1">
    <source>
        <dbReference type="ARBA" id="ARBA00006576"/>
    </source>
</evidence>
<reference evidence="6 7" key="1">
    <citation type="submission" date="2017-07" db="EMBL/GenBank/DDBJ databases">
        <title>Flavobacterium cyanobacteriorum sp. nov., isolated from cyanobacterial aggregates in a eutrophic lake.</title>
        <authorList>
            <person name="Cai H."/>
        </authorList>
    </citation>
    <scope>NUCLEOTIDE SEQUENCE [LARGE SCALE GENOMIC DNA]</scope>
    <source>
        <strain evidence="6 7">TH021</strain>
    </source>
</reference>
<dbReference type="GO" id="GO:0055086">
    <property type="term" value="P:nucleobase-containing small molecule metabolic process"/>
    <property type="evidence" value="ECO:0007669"/>
    <property type="project" value="UniProtKB-ARBA"/>
</dbReference>